<dbReference type="Gene3D" id="3.90.280.10">
    <property type="entry name" value="PEBP-like"/>
    <property type="match status" value="1"/>
</dbReference>
<dbReference type="PANTHER" id="PTHR11362:SF141">
    <property type="entry name" value="PHOSPHATIDYLETHANOLAMINE-BINDING PROTEIN"/>
    <property type="match status" value="1"/>
</dbReference>
<dbReference type="EMBL" id="JAWRVE010000194">
    <property type="protein sequence ID" value="KAL1849875.1"/>
    <property type="molecule type" value="Genomic_DNA"/>
</dbReference>
<evidence type="ECO:0008006" key="5">
    <source>
        <dbReference type="Google" id="ProtNLM"/>
    </source>
</evidence>
<proteinExistence type="predicted"/>
<dbReference type="CDD" id="cd00866">
    <property type="entry name" value="PEBP_euk"/>
    <property type="match status" value="1"/>
</dbReference>
<evidence type="ECO:0000256" key="1">
    <source>
        <dbReference type="SAM" id="MobiDB-lite"/>
    </source>
</evidence>
<feature type="compositionally biased region" description="Polar residues" evidence="1">
    <location>
        <begin position="219"/>
        <end position="235"/>
    </location>
</feature>
<dbReference type="Proteomes" id="UP001583177">
    <property type="component" value="Unassembled WGS sequence"/>
</dbReference>
<dbReference type="InterPro" id="IPR008914">
    <property type="entry name" value="PEBP"/>
</dbReference>
<dbReference type="InterPro" id="IPR036610">
    <property type="entry name" value="PEBP-like_sf"/>
</dbReference>
<name>A0ABR3W088_9PEZI</name>
<dbReference type="InterPro" id="IPR035810">
    <property type="entry name" value="PEBP_euk"/>
</dbReference>
<reference evidence="3 4" key="1">
    <citation type="journal article" date="2024" name="IMA Fungus">
        <title>IMA Genome - F19 : A genome assembly and annotation guide to empower mycologists, including annotated draft genome sequences of Ceratocystis pirilliformis, Diaporthe australafricana, Fusarium ophioides, Paecilomyces lecythidis, and Sporothrix stenoceras.</title>
        <authorList>
            <person name="Aylward J."/>
            <person name="Wilson A.M."/>
            <person name="Visagie C.M."/>
            <person name="Spraker J."/>
            <person name="Barnes I."/>
            <person name="Buitendag C."/>
            <person name="Ceriani C."/>
            <person name="Del Mar Angel L."/>
            <person name="du Plessis D."/>
            <person name="Fuchs T."/>
            <person name="Gasser K."/>
            <person name="Kramer D."/>
            <person name="Li W."/>
            <person name="Munsamy K."/>
            <person name="Piso A."/>
            <person name="Price J.L."/>
            <person name="Sonnekus B."/>
            <person name="Thomas C."/>
            <person name="van der Nest A."/>
            <person name="van Dijk A."/>
            <person name="van Heerden A."/>
            <person name="van Vuuren N."/>
            <person name="Yilmaz N."/>
            <person name="Duong T.A."/>
            <person name="van der Merwe N.A."/>
            <person name="Wingfield M.J."/>
            <person name="Wingfield B.D."/>
        </authorList>
    </citation>
    <scope>NUCLEOTIDE SEQUENCE [LARGE SCALE GENOMIC DNA]</scope>
    <source>
        <strain evidence="3 4">CMW 18300</strain>
    </source>
</reference>
<keyword evidence="2" id="KW-0732">Signal</keyword>
<evidence type="ECO:0000313" key="4">
    <source>
        <dbReference type="Proteomes" id="UP001583177"/>
    </source>
</evidence>
<evidence type="ECO:0000313" key="3">
    <source>
        <dbReference type="EMBL" id="KAL1849875.1"/>
    </source>
</evidence>
<organism evidence="3 4">
    <name type="scientific">Diaporthe australafricana</name>
    <dbReference type="NCBI Taxonomy" id="127596"/>
    <lineage>
        <taxon>Eukaryota</taxon>
        <taxon>Fungi</taxon>
        <taxon>Dikarya</taxon>
        <taxon>Ascomycota</taxon>
        <taxon>Pezizomycotina</taxon>
        <taxon>Sordariomycetes</taxon>
        <taxon>Sordariomycetidae</taxon>
        <taxon>Diaporthales</taxon>
        <taxon>Diaporthaceae</taxon>
        <taxon>Diaporthe</taxon>
    </lineage>
</organism>
<accession>A0ABR3W088</accession>
<sequence length="301" mass="30336">MISKYLIALWAGATLVVGKTPSGFTPNSDTDLILLYGQMPAMNGVVVDKAATASAPTIATKSRLDGTSYAVIMMDLDIPSDQNPHTFLHWMQTDLTPATKASTITGSNGSTQAFTLSNAKNTSAIVAYTQPAPPAQNPLSHRYTEILIDTSSMSAEGLSALQSAAETRVGFDTNSVLEAAGLSNNVVAGNSFNVTNAGPATSSTSTVGSNSTSSGTGNDQKSGQDTKSSNGTASVNQAGTLTSTISSAPGGATAGSWATVTAADKDGSGASAASRALGGDFMLTVSLITGVGFTTAFVLSL</sequence>
<feature type="signal peptide" evidence="2">
    <location>
        <begin position="1"/>
        <end position="18"/>
    </location>
</feature>
<feature type="chain" id="PRO_5045090961" description="Phosphatidylethanolamine-binding protein" evidence="2">
    <location>
        <begin position="19"/>
        <end position="301"/>
    </location>
</feature>
<gene>
    <name evidence="3" type="ORF">Daus18300_013132</name>
</gene>
<dbReference type="SUPFAM" id="SSF49777">
    <property type="entry name" value="PEBP-like"/>
    <property type="match status" value="1"/>
</dbReference>
<feature type="region of interest" description="Disordered" evidence="1">
    <location>
        <begin position="197"/>
        <end position="235"/>
    </location>
</feature>
<dbReference type="PANTHER" id="PTHR11362">
    <property type="entry name" value="PHOSPHATIDYLETHANOLAMINE-BINDING PROTEIN"/>
    <property type="match status" value="1"/>
</dbReference>
<protein>
    <recommendedName>
        <fullName evidence="5">Phosphatidylethanolamine-binding protein</fullName>
    </recommendedName>
</protein>
<dbReference type="Pfam" id="PF01161">
    <property type="entry name" value="PBP"/>
    <property type="match status" value="1"/>
</dbReference>
<comment type="caution">
    <text evidence="3">The sequence shown here is derived from an EMBL/GenBank/DDBJ whole genome shotgun (WGS) entry which is preliminary data.</text>
</comment>
<keyword evidence="4" id="KW-1185">Reference proteome</keyword>
<evidence type="ECO:0000256" key="2">
    <source>
        <dbReference type="SAM" id="SignalP"/>
    </source>
</evidence>
<feature type="compositionally biased region" description="Low complexity" evidence="1">
    <location>
        <begin position="201"/>
        <end position="218"/>
    </location>
</feature>